<dbReference type="RefSeq" id="WP_053100832.1">
    <property type="nucleotide sequence ID" value="NZ_CP012359.1"/>
</dbReference>
<dbReference type="SUPFAM" id="SSF55874">
    <property type="entry name" value="ATPase domain of HSP90 chaperone/DNA topoisomerase II/histidine kinase"/>
    <property type="match status" value="1"/>
</dbReference>
<evidence type="ECO:0000313" key="16">
    <source>
        <dbReference type="EMBL" id="AKX59663.1"/>
    </source>
</evidence>
<keyword evidence="8" id="KW-0418">Kinase</keyword>
<dbReference type="Pfam" id="PF08521">
    <property type="entry name" value="2CSK_N"/>
    <property type="match status" value="1"/>
</dbReference>
<reference evidence="16 17" key="1">
    <citation type="journal article" date="2015" name="Genome Announc.">
        <title>Genome Sequences of Oblitimonas alkaliphila gen. nov. sp. nov. (Proposed), a Novel Bacterium of the Pseudomonadaceae Family.</title>
        <authorList>
            <person name="Lauer A.C."/>
            <person name="Nicholson A.C."/>
            <person name="Humrighouse B.W."/>
            <person name="Emery B."/>
            <person name="Drobish A."/>
            <person name="Juieng P."/>
            <person name="Loparev V."/>
            <person name="McQuiston J.R."/>
        </authorList>
    </citation>
    <scope>NUCLEOTIDE SEQUENCE [LARGE SCALE GENOMIC DNA]</scope>
    <source>
        <strain evidence="16 17">E5571</strain>
    </source>
</reference>
<evidence type="ECO:0000256" key="3">
    <source>
        <dbReference type="ARBA" id="ARBA00012438"/>
    </source>
</evidence>
<keyword evidence="7" id="KW-0547">Nucleotide-binding</keyword>
<evidence type="ECO:0000256" key="5">
    <source>
        <dbReference type="ARBA" id="ARBA00022679"/>
    </source>
</evidence>
<dbReference type="PANTHER" id="PTHR45436:SF14">
    <property type="entry name" value="SENSOR PROTEIN QSEC"/>
    <property type="match status" value="1"/>
</dbReference>
<evidence type="ECO:0000259" key="15">
    <source>
        <dbReference type="PROSITE" id="PS50885"/>
    </source>
</evidence>
<comment type="subcellular location">
    <subcellularLocation>
        <location evidence="2">Membrane</location>
        <topology evidence="2">Multi-pass membrane protein</topology>
    </subcellularLocation>
</comment>
<evidence type="ECO:0000313" key="17">
    <source>
        <dbReference type="Proteomes" id="UP000063953"/>
    </source>
</evidence>
<dbReference type="PANTHER" id="PTHR45436">
    <property type="entry name" value="SENSOR HISTIDINE KINASE YKOH"/>
    <property type="match status" value="1"/>
</dbReference>
<keyword evidence="9" id="KW-0067">ATP-binding</keyword>
<dbReference type="InterPro" id="IPR004358">
    <property type="entry name" value="Sig_transdc_His_kin-like_C"/>
</dbReference>
<dbReference type="SMART" id="SM00387">
    <property type="entry name" value="HATPase_c"/>
    <property type="match status" value="1"/>
</dbReference>
<feature type="domain" description="Histidine kinase" evidence="14">
    <location>
        <begin position="230"/>
        <end position="437"/>
    </location>
</feature>
<dbReference type="GO" id="GO:0005524">
    <property type="term" value="F:ATP binding"/>
    <property type="evidence" value="ECO:0007669"/>
    <property type="project" value="UniProtKB-KW"/>
</dbReference>
<evidence type="ECO:0000256" key="2">
    <source>
        <dbReference type="ARBA" id="ARBA00004141"/>
    </source>
</evidence>
<keyword evidence="5" id="KW-0808">Transferase</keyword>
<protein>
    <recommendedName>
        <fullName evidence="3">histidine kinase</fullName>
        <ecNumber evidence="3">2.7.13.3</ecNumber>
    </recommendedName>
</protein>
<comment type="catalytic activity">
    <reaction evidence="1">
        <text>ATP + protein L-histidine = ADP + protein N-phospho-L-histidine.</text>
        <dbReference type="EC" id="2.7.13.3"/>
    </reaction>
</comment>
<dbReference type="PROSITE" id="PS50109">
    <property type="entry name" value="HIS_KIN"/>
    <property type="match status" value="1"/>
</dbReference>
<dbReference type="SMART" id="SM00388">
    <property type="entry name" value="HisKA"/>
    <property type="match status" value="1"/>
</dbReference>
<proteinExistence type="predicted"/>
<evidence type="ECO:0000259" key="14">
    <source>
        <dbReference type="PROSITE" id="PS50109"/>
    </source>
</evidence>
<dbReference type="Pfam" id="PF02518">
    <property type="entry name" value="HATPase_c"/>
    <property type="match status" value="1"/>
</dbReference>
<evidence type="ECO:0000256" key="13">
    <source>
        <dbReference type="SAM" id="Phobius"/>
    </source>
</evidence>
<dbReference type="Gene3D" id="3.30.565.10">
    <property type="entry name" value="Histidine kinase-like ATPase, C-terminal domain"/>
    <property type="match status" value="1"/>
</dbReference>
<dbReference type="InterPro" id="IPR013727">
    <property type="entry name" value="2CSK_N"/>
</dbReference>
<dbReference type="SUPFAM" id="SSF47384">
    <property type="entry name" value="Homodimeric domain of signal transducing histidine kinase"/>
    <property type="match status" value="1"/>
</dbReference>
<dbReference type="InterPro" id="IPR050428">
    <property type="entry name" value="TCS_sensor_his_kinase"/>
</dbReference>
<evidence type="ECO:0000256" key="6">
    <source>
        <dbReference type="ARBA" id="ARBA00022692"/>
    </source>
</evidence>
<dbReference type="GO" id="GO:0005886">
    <property type="term" value="C:plasma membrane"/>
    <property type="evidence" value="ECO:0007669"/>
    <property type="project" value="TreeGrafter"/>
</dbReference>
<keyword evidence="17" id="KW-1185">Reference proteome</keyword>
<dbReference type="CDD" id="cd00082">
    <property type="entry name" value="HisKA"/>
    <property type="match status" value="1"/>
</dbReference>
<dbReference type="InterPro" id="IPR036097">
    <property type="entry name" value="HisK_dim/P_sf"/>
</dbReference>
<keyword evidence="4" id="KW-0597">Phosphoprotein</keyword>
<dbReference type="InterPro" id="IPR005467">
    <property type="entry name" value="His_kinase_dom"/>
</dbReference>
<accession>A0A0K1XES3</accession>
<dbReference type="EMBL" id="CP012365">
    <property type="protein sequence ID" value="AKX59663.1"/>
    <property type="molecule type" value="Genomic_DNA"/>
</dbReference>
<keyword evidence="12 13" id="KW-0472">Membrane</keyword>
<evidence type="ECO:0000256" key="1">
    <source>
        <dbReference type="ARBA" id="ARBA00000085"/>
    </source>
</evidence>
<dbReference type="PATRIC" id="fig|1697052.3.peg.1527"/>
<dbReference type="STRING" id="1697053.AKN87_09060"/>
<dbReference type="InterPro" id="IPR003660">
    <property type="entry name" value="HAMP_dom"/>
</dbReference>
<dbReference type="Gene3D" id="1.10.287.130">
    <property type="match status" value="1"/>
</dbReference>
<keyword evidence="10 13" id="KW-1133">Transmembrane helix</keyword>
<sequence length="441" mass="48814">MSIRRRLLLTLSGTFILLWSLAAIWLLGDLRKEVSYALDERLASSARMVAGLLEQLPPPLLIPSNPLATDQLGIPDGLVCQVNSLRGEVLVHTPSSPSQALASHAGGFSETSVDADRWRTFTLTRNQLMVTTADRMEEREALERSILIAAALPVLLALLGSLVLIWLGIGQGLAPLKQLRHSLAQRSANDLAPLPLKPLPHELAPLVDTLNQLFARIEDLLARERRFTGDAAHELRTPLTAIKTHLQLAQMTNGEQSQVALTKAEHGVERLQRTLEQLLLLARVEATELFEDEQGVLADQVVRVSLSELTNLQPQRIQLDNQLQQPVRLALPESLAVIALRNLLENALRYSHQQPITLTLSQIEQDLIFEVKDQGLSLDQQQLAQMHQRFWRASNQQGSGLGLAIVQAITDRYQGQLSLSSNQPQGLIARLYLPILTTVDS</sequence>
<evidence type="ECO:0000256" key="8">
    <source>
        <dbReference type="ARBA" id="ARBA00022777"/>
    </source>
</evidence>
<dbReference type="InterPro" id="IPR036890">
    <property type="entry name" value="HATPase_C_sf"/>
</dbReference>
<dbReference type="GO" id="GO:0000155">
    <property type="term" value="F:phosphorelay sensor kinase activity"/>
    <property type="evidence" value="ECO:0007669"/>
    <property type="project" value="InterPro"/>
</dbReference>
<evidence type="ECO:0000256" key="4">
    <source>
        <dbReference type="ARBA" id="ARBA00022553"/>
    </source>
</evidence>
<keyword evidence="11" id="KW-0902">Two-component regulatory system</keyword>
<keyword evidence="6 13" id="KW-0812">Transmembrane</keyword>
<dbReference type="InterPro" id="IPR003594">
    <property type="entry name" value="HATPase_dom"/>
</dbReference>
<organism evidence="16 17">
    <name type="scientific">Thiopseudomonas alkaliphila</name>
    <dbReference type="NCBI Taxonomy" id="1697053"/>
    <lineage>
        <taxon>Bacteria</taxon>
        <taxon>Pseudomonadati</taxon>
        <taxon>Pseudomonadota</taxon>
        <taxon>Gammaproteobacteria</taxon>
        <taxon>Pseudomonadales</taxon>
        <taxon>Pseudomonadaceae</taxon>
        <taxon>Thiopseudomonas</taxon>
    </lineage>
</organism>
<dbReference type="InterPro" id="IPR003661">
    <property type="entry name" value="HisK_dim/P_dom"/>
</dbReference>
<evidence type="ECO:0000256" key="12">
    <source>
        <dbReference type="ARBA" id="ARBA00023136"/>
    </source>
</evidence>
<dbReference type="Proteomes" id="UP000063953">
    <property type="component" value="Chromosome"/>
</dbReference>
<evidence type="ECO:0000256" key="9">
    <source>
        <dbReference type="ARBA" id="ARBA00022840"/>
    </source>
</evidence>
<dbReference type="AlphaFoldDB" id="A0A0K1XES3"/>
<dbReference type="EC" id="2.7.13.3" evidence="3"/>
<evidence type="ECO:0000256" key="11">
    <source>
        <dbReference type="ARBA" id="ARBA00023012"/>
    </source>
</evidence>
<dbReference type="Pfam" id="PF00512">
    <property type="entry name" value="HisKA"/>
    <property type="match status" value="1"/>
</dbReference>
<dbReference type="PROSITE" id="PS50885">
    <property type="entry name" value="HAMP"/>
    <property type="match status" value="1"/>
</dbReference>
<feature type="domain" description="HAMP" evidence="15">
    <location>
        <begin position="170"/>
        <end position="222"/>
    </location>
</feature>
<evidence type="ECO:0000256" key="10">
    <source>
        <dbReference type="ARBA" id="ARBA00022989"/>
    </source>
</evidence>
<dbReference type="PRINTS" id="PR00344">
    <property type="entry name" value="BCTRLSENSOR"/>
</dbReference>
<evidence type="ECO:0000256" key="7">
    <source>
        <dbReference type="ARBA" id="ARBA00022741"/>
    </source>
</evidence>
<feature type="transmembrane region" description="Helical" evidence="13">
    <location>
        <begin position="146"/>
        <end position="169"/>
    </location>
</feature>
<name>A0A0K1XES3_9GAMM</name>
<gene>
    <name evidence="16" type="ORF">AKN88_06770</name>
</gene>